<dbReference type="RefSeq" id="WP_101588439.1">
    <property type="nucleotide sequence ID" value="NZ_FXZM01000004.1"/>
</dbReference>
<name>A0A2H1L415_9MICO</name>
<evidence type="ECO:0000313" key="3">
    <source>
        <dbReference type="Proteomes" id="UP000234462"/>
    </source>
</evidence>
<evidence type="ECO:0000256" key="1">
    <source>
        <dbReference type="SAM" id="MobiDB-lite"/>
    </source>
</evidence>
<protein>
    <submittedName>
        <fullName evidence="2">Phytoene dehydrogenase-related protein</fullName>
    </submittedName>
</protein>
<dbReference type="Pfam" id="PF13450">
    <property type="entry name" value="NAD_binding_8"/>
    <property type="match status" value="1"/>
</dbReference>
<dbReference type="AlphaFoldDB" id="A0A2H1L415"/>
<dbReference type="Gene3D" id="3.50.50.60">
    <property type="entry name" value="FAD/NAD(P)-binding domain"/>
    <property type="match status" value="2"/>
</dbReference>
<accession>A0A2H1L415</accession>
<keyword evidence="3" id="KW-1185">Reference proteome</keyword>
<dbReference type="PANTHER" id="PTHR10668:SF105">
    <property type="entry name" value="DEHYDROGENASE-RELATED"/>
    <property type="match status" value="1"/>
</dbReference>
<organism evidence="2 3">
    <name type="scientific">Brevibacterium jeotgali</name>
    <dbReference type="NCBI Taxonomy" id="1262550"/>
    <lineage>
        <taxon>Bacteria</taxon>
        <taxon>Bacillati</taxon>
        <taxon>Actinomycetota</taxon>
        <taxon>Actinomycetes</taxon>
        <taxon>Micrococcales</taxon>
        <taxon>Brevibacteriaceae</taxon>
        <taxon>Brevibacterium</taxon>
    </lineage>
</organism>
<gene>
    <name evidence="2" type="ORF">BJEO58_01105</name>
</gene>
<feature type="compositionally biased region" description="Basic and acidic residues" evidence="1">
    <location>
        <begin position="161"/>
        <end position="174"/>
    </location>
</feature>
<dbReference type="Proteomes" id="UP000234462">
    <property type="component" value="Unassembled WGS sequence"/>
</dbReference>
<dbReference type="SUPFAM" id="SSF51905">
    <property type="entry name" value="FAD/NAD(P)-binding domain"/>
    <property type="match status" value="1"/>
</dbReference>
<dbReference type="EMBL" id="FXZM01000004">
    <property type="protein sequence ID" value="SMY11520.1"/>
    <property type="molecule type" value="Genomic_DNA"/>
</dbReference>
<dbReference type="InterPro" id="IPR036188">
    <property type="entry name" value="FAD/NAD-bd_sf"/>
</dbReference>
<sequence length="515" mass="52813">MSAGPARDADAVIVGSGPNGLAAAVVLARAGLSVVVLEAESTLGGGARTLDLGLAPGLVHDLCSAVHPLAVASPFFREFDLRSRGVQLVTPEVSYGQPFDTGPAALAHRDLGRTAAGMGPDARAWERFFRPLLAAPDALVAAALGDKRSLPPLTGGAGGRDGVRRGAPDGPRSADRLTAIRALGSFGLRVAGEGTPLWNLPWRTERAKALLTGVATHAIGRQPSLTTAGTGLLLATLAHADGWPIPRGGSQAITDALVADLTAHGGEVRTGVRVRSVEDLPPARAVLFDTTAEAAAAVLGDALPARVGRGLRGLGHGPGAAKVDLVLDGPIPWADPRLGDAGTVHVGGTRAEMAAAEAQVVAGRMPARPVVLVSDPGRFDASRVVDGLRPVWAYAHVPADCPIDPTRSVLAQIERFAPGFRERVVAVRGTPASRMAEHNANLVGGDISGGRLGPARLVARPRWAWETKRLAGTSAYLCSAATTPGPGVHGMAGFHAARDVLAQRFGIRDGVSLGV</sequence>
<proteinExistence type="predicted"/>
<dbReference type="PANTHER" id="PTHR10668">
    <property type="entry name" value="PHYTOENE DEHYDROGENASE"/>
    <property type="match status" value="1"/>
</dbReference>
<reference evidence="3" key="1">
    <citation type="submission" date="2017-03" db="EMBL/GenBank/DDBJ databases">
        <authorList>
            <person name="Monnet C."/>
        </authorList>
    </citation>
    <scope>NUCLEOTIDE SEQUENCE [LARGE SCALE GENOMIC DNA]</scope>
    <source>
        <strain evidence="3">SJ5-8</strain>
    </source>
</reference>
<feature type="region of interest" description="Disordered" evidence="1">
    <location>
        <begin position="151"/>
        <end position="174"/>
    </location>
</feature>
<evidence type="ECO:0000313" key="2">
    <source>
        <dbReference type="EMBL" id="SMY11520.1"/>
    </source>
</evidence>
<dbReference type="OrthoDB" id="833207at2"/>